<reference evidence="1 2" key="1">
    <citation type="submission" date="2022-10" db="EMBL/GenBank/DDBJ databases">
        <title>The complete genomes of actinobacterial strains from the NBC collection.</title>
        <authorList>
            <person name="Joergensen T.S."/>
            <person name="Alvarez Arevalo M."/>
            <person name="Sterndorff E.B."/>
            <person name="Faurdal D."/>
            <person name="Vuksanovic O."/>
            <person name="Mourched A.-S."/>
            <person name="Charusanti P."/>
            <person name="Shaw S."/>
            <person name="Blin K."/>
            <person name="Weber T."/>
        </authorList>
    </citation>
    <scope>NUCLEOTIDE SEQUENCE [LARGE SCALE GENOMIC DNA]</scope>
    <source>
        <strain evidence="1 2">NBC_00185</strain>
    </source>
</reference>
<dbReference type="Proteomes" id="UP001622496">
    <property type="component" value="Chromosome"/>
</dbReference>
<organism evidence="1 2">
    <name type="scientific">[Kitasatospora] papulosa</name>
    <dbReference type="NCBI Taxonomy" id="1464011"/>
    <lineage>
        <taxon>Bacteria</taxon>
        <taxon>Bacillati</taxon>
        <taxon>Actinomycetota</taxon>
        <taxon>Actinomycetes</taxon>
        <taxon>Kitasatosporales</taxon>
        <taxon>Streptomycetaceae</taxon>
        <taxon>Streptomyces</taxon>
    </lineage>
</organism>
<protein>
    <recommendedName>
        <fullName evidence="3">FXSXX-COOH protein</fullName>
    </recommendedName>
</protein>
<evidence type="ECO:0000313" key="2">
    <source>
        <dbReference type="Proteomes" id="UP001622496"/>
    </source>
</evidence>
<dbReference type="RefSeq" id="WP_405204386.1">
    <property type="nucleotide sequence ID" value="NZ_CP108135.1"/>
</dbReference>
<evidence type="ECO:0000313" key="1">
    <source>
        <dbReference type="EMBL" id="WTP67163.1"/>
    </source>
</evidence>
<accession>A0ABZ1K6J1</accession>
<sequence>MNLQLTPGNLPPVADDRAAPQLVELDLDELALAFAQSPRNVARLLTLHALNVLALDLAAVDDTAPHHECAMRAATADGSRDALLAELGARPALAAHHRTTNGITA</sequence>
<proteinExistence type="predicted"/>
<keyword evidence="2" id="KW-1185">Reference proteome</keyword>
<dbReference type="EMBL" id="CP108135">
    <property type="protein sequence ID" value="WTP67163.1"/>
    <property type="molecule type" value="Genomic_DNA"/>
</dbReference>
<gene>
    <name evidence="1" type="ORF">OG560_17760</name>
</gene>
<name>A0ABZ1K6J1_9ACTN</name>
<evidence type="ECO:0008006" key="3">
    <source>
        <dbReference type="Google" id="ProtNLM"/>
    </source>
</evidence>